<protein>
    <recommendedName>
        <fullName evidence="3">Profilin</fullName>
    </recommendedName>
</protein>
<comment type="caution">
    <text evidence="1">The sequence shown here is derived from an EMBL/GenBank/DDBJ whole genome shotgun (WGS) entry which is preliminary data.</text>
</comment>
<keyword evidence="2" id="KW-1185">Reference proteome</keyword>
<accession>A0AAD9UHF1</accession>
<evidence type="ECO:0000313" key="2">
    <source>
        <dbReference type="Proteomes" id="UP001209878"/>
    </source>
</evidence>
<dbReference type="EMBL" id="JAODUO010000101">
    <property type="protein sequence ID" value="KAK2189594.1"/>
    <property type="molecule type" value="Genomic_DNA"/>
</dbReference>
<name>A0AAD9UHF1_RIDPI</name>
<dbReference type="Proteomes" id="UP001209878">
    <property type="component" value="Unassembled WGS sequence"/>
</dbReference>
<dbReference type="AlphaFoldDB" id="A0AAD9UHF1"/>
<evidence type="ECO:0008006" key="3">
    <source>
        <dbReference type="Google" id="ProtNLM"/>
    </source>
</evidence>
<evidence type="ECO:0000313" key="1">
    <source>
        <dbReference type="EMBL" id="KAK2189594.1"/>
    </source>
</evidence>
<organism evidence="1 2">
    <name type="scientific">Ridgeia piscesae</name>
    <name type="common">Tubeworm</name>
    <dbReference type="NCBI Taxonomy" id="27915"/>
    <lineage>
        <taxon>Eukaryota</taxon>
        <taxon>Metazoa</taxon>
        <taxon>Spiralia</taxon>
        <taxon>Lophotrochozoa</taxon>
        <taxon>Annelida</taxon>
        <taxon>Polychaeta</taxon>
        <taxon>Sedentaria</taxon>
        <taxon>Canalipalpata</taxon>
        <taxon>Sabellida</taxon>
        <taxon>Siboglinidae</taxon>
        <taxon>Ridgeia</taxon>
    </lineage>
</organism>
<gene>
    <name evidence="1" type="ORF">NP493_101g01000</name>
</gene>
<reference evidence="1" key="1">
    <citation type="journal article" date="2023" name="Mol. Biol. Evol.">
        <title>Third-Generation Sequencing Reveals the Adaptive Role of the Epigenome in Three Deep-Sea Polychaetes.</title>
        <authorList>
            <person name="Perez M."/>
            <person name="Aroh O."/>
            <person name="Sun Y."/>
            <person name="Lan Y."/>
            <person name="Juniper S.K."/>
            <person name="Young C.R."/>
            <person name="Angers B."/>
            <person name="Qian P.Y."/>
        </authorList>
    </citation>
    <scope>NUCLEOTIDE SEQUENCE</scope>
    <source>
        <strain evidence="1">R07B-5</strain>
    </source>
</reference>
<proteinExistence type="predicted"/>
<sequence length="110" mass="11499">MLGLLVYDTSTARPWDTTGHFGLSPTEITALQHVLLHGDSYVSSVAVAGVTYSIEQLDVTGRTLLAAGAGGEHLLVTIEDNFILVGVGSPGSSVACYNVVNGLKMKLNQP</sequence>